<evidence type="ECO:0000313" key="2">
    <source>
        <dbReference type="EMBL" id="MBI4251047.1"/>
    </source>
</evidence>
<keyword evidence="1" id="KW-1133">Transmembrane helix</keyword>
<feature type="transmembrane region" description="Helical" evidence="1">
    <location>
        <begin position="55"/>
        <end position="76"/>
    </location>
</feature>
<accession>A0A933E740</accession>
<feature type="non-terminal residue" evidence="2">
    <location>
        <position position="1"/>
    </location>
</feature>
<keyword evidence="1" id="KW-0472">Membrane</keyword>
<sequence>HGLVFAAIGVVAAWLIRLAERDPNYGFGIILLSVFFEFGFIGVSMLFVEGLVHALTIPAILIGNLLAVAAMAGYFWRRHPNFRFHP</sequence>
<keyword evidence="1" id="KW-0812">Transmembrane</keyword>
<feature type="transmembrane region" description="Helical" evidence="1">
    <location>
        <begin position="29"/>
        <end position="48"/>
    </location>
</feature>
<evidence type="ECO:0000313" key="3">
    <source>
        <dbReference type="Proteomes" id="UP000752292"/>
    </source>
</evidence>
<dbReference type="Proteomes" id="UP000752292">
    <property type="component" value="Unassembled WGS sequence"/>
</dbReference>
<name>A0A933E740_UNCTE</name>
<dbReference type="EMBL" id="JACQRX010000051">
    <property type="protein sequence ID" value="MBI4251047.1"/>
    <property type="molecule type" value="Genomic_DNA"/>
</dbReference>
<reference evidence="2" key="1">
    <citation type="submission" date="2020-07" db="EMBL/GenBank/DDBJ databases">
        <title>Huge and variable diversity of episymbiotic CPR bacteria and DPANN archaea in groundwater ecosystems.</title>
        <authorList>
            <person name="He C.Y."/>
            <person name="Keren R."/>
            <person name="Whittaker M."/>
            <person name="Farag I.F."/>
            <person name="Doudna J."/>
            <person name="Cate J.H.D."/>
            <person name="Banfield J.F."/>
        </authorList>
    </citation>
    <scope>NUCLEOTIDE SEQUENCE</scope>
    <source>
        <strain evidence="2">NC_groundwater_1370_Ag_S-0.2um_69_93</strain>
    </source>
</reference>
<comment type="caution">
    <text evidence="2">The sequence shown here is derived from an EMBL/GenBank/DDBJ whole genome shotgun (WGS) entry which is preliminary data.</text>
</comment>
<evidence type="ECO:0000256" key="1">
    <source>
        <dbReference type="SAM" id="Phobius"/>
    </source>
</evidence>
<organism evidence="2 3">
    <name type="scientific">Tectimicrobiota bacterium</name>
    <dbReference type="NCBI Taxonomy" id="2528274"/>
    <lineage>
        <taxon>Bacteria</taxon>
        <taxon>Pseudomonadati</taxon>
        <taxon>Nitrospinota/Tectimicrobiota group</taxon>
        <taxon>Candidatus Tectimicrobiota</taxon>
    </lineage>
</organism>
<dbReference type="AlphaFoldDB" id="A0A933E740"/>
<protein>
    <submittedName>
        <fullName evidence="2">Uncharacterized protein</fullName>
    </submittedName>
</protein>
<gene>
    <name evidence="2" type="ORF">HY618_01175</name>
</gene>
<proteinExistence type="predicted"/>